<dbReference type="eggNOG" id="KOG3847">
    <property type="taxonomic scope" value="Eukaryota"/>
</dbReference>
<evidence type="ECO:0000256" key="3">
    <source>
        <dbReference type="ARBA" id="ARBA00022963"/>
    </source>
</evidence>
<evidence type="ECO:0000256" key="1">
    <source>
        <dbReference type="ARBA" id="ARBA00013201"/>
    </source>
</evidence>
<keyword evidence="5" id="KW-0732">Signal</keyword>
<organism evidence="6 7">
    <name type="scientific">Bipolaris oryzae ATCC 44560</name>
    <dbReference type="NCBI Taxonomy" id="930090"/>
    <lineage>
        <taxon>Eukaryota</taxon>
        <taxon>Fungi</taxon>
        <taxon>Dikarya</taxon>
        <taxon>Ascomycota</taxon>
        <taxon>Pezizomycotina</taxon>
        <taxon>Dothideomycetes</taxon>
        <taxon>Pleosporomycetidae</taxon>
        <taxon>Pleosporales</taxon>
        <taxon>Pleosporineae</taxon>
        <taxon>Pleosporaceae</taxon>
        <taxon>Bipolaris</taxon>
    </lineage>
</organism>
<evidence type="ECO:0000256" key="4">
    <source>
        <dbReference type="ARBA" id="ARBA00023098"/>
    </source>
</evidence>
<dbReference type="Pfam" id="PF03403">
    <property type="entry name" value="PAF-AH_p_II"/>
    <property type="match status" value="1"/>
</dbReference>
<dbReference type="SUPFAM" id="SSF53474">
    <property type="entry name" value="alpha/beta-Hydrolases"/>
    <property type="match status" value="1"/>
</dbReference>
<dbReference type="HOGENOM" id="CLU_026278_0_0_1"/>
<dbReference type="PANTHER" id="PTHR10272:SF14">
    <property type="entry name" value="PAF ACETYLHYDROLASE FAMILY PROTEIN"/>
    <property type="match status" value="1"/>
</dbReference>
<proteinExistence type="predicted"/>
<evidence type="ECO:0000313" key="7">
    <source>
        <dbReference type="Proteomes" id="UP000054032"/>
    </source>
</evidence>
<keyword evidence="2" id="KW-0378">Hydrolase</keyword>
<name>W6ZPY8_COCMI</name>
<keyword evidence="7" id="KW-1185">Reference proteome</keyword>
<dbReference type="EMBL" id="KI963931">
    <property type="protein sequence ID" value="EUC49544.1"/>
    <property type="molecule type" value="Genomic_DNA"/>
</dbReference>
<dbReference type="InterPro" id="IPR029058">
    <property type="entry name" value="AB_hydrolase_fold"/>
</dbReference>
<dbReference type="Gene3D" id="3.40.50.1820">
    <property type="entry name" value="alpha/beta hydrolase"/>
    <property type="match status" value="1"/>
</dbReference>
<sequence length="403" mass="43612">MVAFLGVTITLLLAVISKSSHAVQIPGADNNHRFKVAVSHFPLTDTARKDPYFSTEDRRVMVSLFMPIPRDSCSSECQNSYMPPQTARIANEQFIVGGQRDIGVFEDMTYNACCKSSVSIDASKIPVVVLEPHVDTSRLLYSTMARFIAANGAAVVLVDHPGDASIVEFPNNGRRALDTVYNSGTVSLSNFSPLTAWNTTVTKALDTRISDIQFVLSQLNSIDLLKQHFSTFTFSSSTGLRTSNYGIVGHGLGGSVATSLGLTPSSSALFSINLQGTPPLLTSPVRNNPLFFFGRQDYRRENDIHWSTTWSYLTGPATEFDLNDSAIFDVSDLPVIVELARNEGGKPATRARGLSGGFPVQGAQAVTCFVETIVKAQFGLDSGGVLMNDCMRFFPGVVPYPGV</sequence>
<dbReference type="RefSeq" id="XP_007684041.1">
    <property type="nucleotide sequence ID" value="XM_007685851.1"/>
</dbReference>
<accession>W6ZPY8</accession>
<dbReference type="AlphaFoldDB" id="W6ZPY8"/>
<dbReference type="EC" id="3.1.1.47" evidence="1"/>
<feature type="signal peptide" evidence="5">
    <location>
        <begin position="1"/>
        <end position="22"/>
    </location>
</feature>
<dbReference type="GO" id="GO:0003847">
    <property type="term" value="F:1-alkyl-2-acetylglycerophosphocholine esterase activity"/>
    <property type="evidence" value="ECO:0007669"/>
    <property type="project" value="UniProtKB-EC"/>
</dbReference>
<feature type="chain" id="PRO_5004887633" description="1-alkyl-2-acetylglycerophosphocholine esterase" evidence="5">
    <location>
        <begin position="23"/>
        <end position="403"/>
    </location>
</feature>
<evidence type="ECO:0000256" key="2">
    <source>
        <dbReference type="ARBA" id="ARBA00022801"/>
    </source>
</evidence>
<evidence type="ECO:0000313" key="6">
    <source>
        <dbReference type="EMBL" id="EUC49544.1"/>
    </source>
</evidence>
<dbReference type="GO" id="GO:0016042">
    <property type="term" value="P:lipid catabolic process"/>
    <property type="evidence" value="ECO:0007669"/>
    <property type="project" value="UniProtKB-KW"/>
</dbReference>
<dbReference type="Proteomes" id="UP000054032">
    <property type="component" value="Unassembled WGS sequence"/>
</dbReference>
<dbReference type="OrthoDB" id="2363873at2759"/>
<evidence type="ECO:0000256" key="5">
    <source>
        <dbReference type="SAM" id="SignalP"/>
    </source>
</evidence>
<keyword evidence="3" id="KW-0442">Lipid degradation</keyword>
<keyword evidence="4" id="KW-0443">Lipid metabolism</keyword>
<dbReference type="PANTHER" id="PTHR10272">
    <property type="entry name" value="PLATELET-ACTIVATING FACTOR ACETYLHYDROLASE"/>
    <property type="match status" value="1"/>
</dbReference>
<reference evidence="6 7" key="1">
    <citation type="journal article" date="2013" name="PLoS Genet.">
        <title>Comparative genome structure, secondary metabolite, and effector coding capacity across Cochliobolus pathogens.</title>
        <authorList>
            <person name="Condon B.J."/>
            <person name="Leng Y."/>
            <person name="Wu D."/>
            <person name="Bushley K.E."/>
            <person name="Ohm R.A."/>
            <person name="Otillar R."/>
            <person name="Martin J."/>
            <person name="Schackwitz W."/>
            <person name="Grimwood J."/>
            <person name="MohdZainudin N."/>
            <person name="Xue C."/>
            <person name="Wang R."/>
            <person name="Manning V.A."/>
            <person name="Dhillon B."/>
            <person name="Tu Z.J."/>
            <person name="Steffenson B.J."/>
            <person name="Salamov A."/>
            <person name="Sun H."/>
            <person name="Lowry S."/>
            <person name="LaButti K."/>
            <person name="Han J."/>
            <person name="Copeland A."/>
            <person name="Lindquist E."/>
            <person name="Barry K."/>
            <person name="Schmutz J."/>
            <person name="Baker S.E."/>
            <person name="Ciuffetti L.M."/>
            <person name="Grigoriev I.V."/>
            <person name="Zhong S."/>
            <person name="Turgeon B.G."/>
        </authorList>
    </citation>
    <scope>NUCLEOTIDE SEQUENCE [LARGE SCALE GENOMIC DNA]</scope>
    <source>
        <strain evidence="6 7">ATCC 44560</strain>
    </source>
</reference>
<protein>
    <recommendedName>
        <fullName evidence="1">1-alkyl-2-acetylglycerophosphocholine esterase</fullName>
        <ecNumber evidence="1">3.1.1.47</ecNumber>
    </recommendedName>
</protein>
<dbReference type="GeneID" id="19126478"/>
<dbReference type="KEGG" id="bor:COCMIDRAFT_84513"/>
<gene>
    <name evidence="6" type="ORF">COCMIDRAFT_84513</name>
</gene>